<feature type="signal peptide" evidence="1">
    <location>
        <begin position="1"/>
        <end position="40"/>
    </location>
</feature>
<keyword evidence="1" id="KW-0732">Signal</keyword>
<dbReference type="Proteomes" id="UP000652761">
    <property type="component" value="Unassembled WGS sequence"/>
</dbReference>
<reference evidence="2" key="1">
    <citation type="submission" date="2017-07" db="EMBL/GenBank/DDBJ databases">
        <title>Taro Niue Genome Assembly and Annotation.</title>
        <authorList>
            <person name="Atibalentja N."/>
            <person name="Keating K."/>
            <person name="Fields C.J."/>
        </authorList>
    </citation>
    <scope>NUCLEOTIDE SEQUENCE</scope>
    <source>
        <strain evidence="2">Niue_2</strain>
        <tissue evidence="2">Leaf</tissue>
    </source>
</reference>
<dbReference type="EMBL" id="NMUH01003829">
    <property type="protein sequence ID" value="MQM07237.1"/>
    <property type="molecule type" value="Genomic_DNA"/>
</dbReference>
<comment type="caution">
    <text evidence="2">The sequence shown here is derived from an EMBL/GenBank/DDBJ whole genome shotgun (WGS) entry which is preliminary data.</text>
</comment>
<gene>
    <name evidence="2" type="ORF">Taro_040079</name>
</gene>
<proteinExistence type="predicted"/>
<accession>A0A843WI51</accession>
<protein>
    <submittedName>
        <fullName evidence="2">Uncharacterized protein</fullName>
    </submittedName>
</protein>
<feature type="chain" id="PRO_5033035366" evidence="1">
    <location>
        <begin position="41"/>
        <end position="134"/>
    </location>
</feature>
<keyword evidence="3" id="KW-1185">Reference proteome</keyword>
<evidence type="ECO:0000256" key="1">
    <source>
        <dbReference type="SAM" id="SignalP"/>
    </source>
</evidence>
<dbReference type="AlphaFoldDB" id="A0A843WI51"/>
<feature type="non-terminal residue" evidence="2">
    <location>
        <position position="134"/>
    </location>
</feature>
<organism evidence="2 3">
    <name type="scientific">Colocasia esculenta</name>
    <name type="common">Wild taro</name>
    <name type="synonym">Arum esculentum</name>
    <dbReference type="NCBI Taxonomy" id="4460"/>
    <lineage>
        <taxon>Eukaryota</taxon>
        <taxon>Viridiplantae</taxon>
        <taxon>Streptophyta</taxon>
        <taxon>Embryophyta</taxon>
        <taxon>Tracheophyta</taxon>
        <taxon>Spermatophyta</taxon>
        <taxon>Magnoliopsida</taxon>
        <taxon>Liliopsida</taxon>
        <taxon>Araceae</taxon>
        <taxon>Aroideae</taxon>
        <taxon>Colocasieae</taxon>
        <taxon>Colocasia</taxon>
    </lineage>
</organism>
<evidence type="ECO:0000313" key="3">
    <source>
        <dbReference type="Proteomes" id="UP000652761"/>
    </source>
</evidence>
<evidence type="ECO:0000313" key="2">
    <source>
        <dbReference type="EMBL" id="MQM07237.1"/>
    </source>
</evidence>
<sequence>RERERERERKRAFLPRSCRQESLAPLAVLLLGLLASPASAHQPFAALPHEADGVRGGGGPTCCNTCEREWSVLFCEDYFYYPSDLIANCKILVCHPSEPFCVCRDELNACPPRCFSVGRAVDVPMTGRLAMASN</sequence>
<name>A0A843WI51_COLES</name>